<accession>A0A3N4PZ03</accession>
<dbReference type="AlphaFoldDB" id="A0A3N4PZ03"/>
<evidence type="ECO:0000313" key="2">
    <source>
        <dbReference type="Proteomes" id="UP000278351"/>
    </source>
</evidence>
<dbReference type="Proteomes" id="UP000278351">
    <property type="component" value="Unassembled WGS sequence"/>
</dbReference>
<proteinExistence type="predicted"/>
<organism evidence="1 2">
    <name type="scientific">Chitinophaga lutea</name>
    <dbReference type="NCBI Taxonomy" id="2488634"/>
    <lineage>
        <taxon>Bacteria</taxon>
        <taxon>Pseudomonadati</taxon>
        <taxon>Bacteroidota</taxon>
        <taxon>Chitinophagia</taxon>
        <taxon>Chitinophagales</taxon>
        <taxon>Chitinophagaceae</taxon>
        <taxon>Chitinophaga</taxon>
    </lineage>
</organism>
<evidence type="ECO:0000313" key="1">
    <source>
        <dbReference type="EMBL" id="RPE13188.1"/>
    </source>
</evidence>
<reference evidence="1 2" key="1">
    <citation type="submission" date="2018-11" db="EMBL/GenBank/DDBJ databases">
        <title>Chitinophaga lutea sp.nov., isolate from arsenic contaminated soil.</title>
        <authorList>
            <person name="Zong Y."/>
        </authorList>
    </citation>
    <scope>NUCLEOTIDE SEQUENCE [LARGE SCALE GENOMIC DNA]</scope>
    <source>
        <strain evidence="1 2">ZY74</strain>
    </source>
</reference>
<protein>
    <submittedName>
        <fullName evidence="1">Uncharacterized protein</fullName>
    </submittedName>
</protein>
<sequence>MLPSGKMFQGKKISQKKCCMQTFSLKSHLPDRAAQPSAFFVQSRGRNTGRPSYAPRRNCYVIACQEQDLSVTYWLVYALWKSGHFRRNLQGTRTPYIRVGHMRHLIARAVRRYAHELEPVQQLQKTLQSEMRLIRELDRVARMRTVLLADLIDHIA</sequence>
<name>A0A3N4PZ03_9BACT</name>
<comment type="caution">
    <text evidence="1">The sequence shown here is derived from an EMBL/GenBank/DDBJ whole genome shotgun (WGS) entry which is preliminary data.</text>
</comment>
<keyword evidence="2" id="KW-1185">Reference proteome</keyword>
<dbReference type="InterPro" id="IPR054223">
    <property type="entry name" value="DUF6943"/>
</dbReference>
<gene>
    <name evidence="1" type="ORF">EGT74_06560</name>
</gene>
<dbReference type="EMBL" id="RPDH01000001">
    <property type="protein sequence ID" value="RPE13188.1"/>
    <property type="molecule type" value="Genomic_DNA"/>
</dbReference>
<dbReference type="Pfam" id="PF22105">
    <property type="entry name" value="DUF6943"/>
    <property type="match status" value="1"/>
</dbReference>